<feature type="transmembrane region" description="Helical" evidence="9">
    <location>
        <begin position="157"/>
        <end position="177"/>
    </location>
</feature>
<keyword evidence="5 9" id="KW-0472">Membrane</keyword>
<feature type="transmembrane region" description="Helical" evidence="9">
    <location>
        <begin position="52"/>
        <end position="68"/>
    </location>
</feature>
<dbReference type="EMBL" id="FTPS01000001">
    <property type="protein sequence ID" value="SIT84447.1"/>
    <property type="molecule type" value="Genomic_DNA"/>
</dbReference>
<feature type="compositionally biased region" description="Basic and acidic residues" evidence="8">
    <location>
        <begin position="222"/>
        <end position="256"/>
    </location>
</feature>
<evidence type="ECO:0000256" key="3">
    <source>
        <dbReference type="ARBA" id="ARBA00022801"/>
    </source>
</evidence>
<comment type="subcellular location">
    <subcellularLocation>
        <location evidence="1">Membrane</location>
        <topology evidence="1">Multi-pass membrane protein</topology>
    </subcellularLocation>
</comment>
<dbReference type="GO" id="GO:0046872">
    <property type="term" value="F:metal ion binding"/>
    <property type="evidence" value="ECO:0007669"/>
    <property type="project" value="UniProtKB-KW"/>
</dbReference>
<feature type="transmembrane region" description="Helical" evidence="9">
    <location>
        <begin position="183"/>
        <end position="205"/>
    </location>
</feature>
<sequence length="256" mass="27665">MNWLSPVDAYCERTGPDYWSEPVNAVTNLAFLIAALVIWPRLRGPEMAMGRALAAVLFVIGIGSWLFHTHANRLTGLLDVLPILAFVLLYVFAATRDWLGAGPRLAALVAAGVIPYAAATAPLFAMIPGLGSSASYAPVPLLILIYALLLRKRLPGTARGLAIGAGILIASLIFRTLDQPLCGALPLGTHFMWHILNAVMLGWMIEVWRRERASAVQQSPGRSERAHDGAGVEEHSGPDGEQDIARRGMENDRQGE</sequence>
<keyword evidence="11" id="KW-1185">Reference proteome</keyword>
<evidence type="ECO:0000256" key="2">
    <source>
        <dbReference type="ARBA" id="ARBA00022692"/>
    </source>
</evidence>
<gene>
    <name evidence="10" type="ORF">SAMN05421849_2116</name>
</gene>
<evidence type="ECO:0000256" key="8">
    <source>
        <dbReference type="SAM" id="MobiDB-lite"/>
    </source>
</evidence>
<keyword evidence="7" id="KW-0862">Zinc</keyword>
<evidence type="ECO:0000256" key="1">
    <source>
        <dbReference type="ARBA" id="ARBA00004141"/>
    </source>
</evidence>
<evidence type="ECO:0000313" key="11">
    <source>
        <dbReference type="Proteomes" id="UP000192455"/>
    </source>
</evidence>
<evidence type="ECO:0000256" key="4">
    <source>
        <dbReference type="ARBA" id="ARBA00022989"/>
    </source>
</evidence>
<keyword evidence="4 9" id="KW-1133">Transmembrane helix</keyword>
<dbReference type="STRING" id="515897.SAMN05421849_2116"/>
<evidence type="ECO:0000256" key="5">
    <source>
        <dbReference type="ARBA" id="ARBA00023136"/>
    </source>
</evidence>
<feature type="transmembrane region" description="Helical" evidence="9">
    <location>
        <begin position="133"/>
        <end position="150"/>
    </location>
</feature>
<evidence type="ECO:0000256" key="6">
    <source>
        <dbReference type="PIRSR" id="PIRSR608901-1"/>
    </source>
</evidence>
<dbReference type="GO" id="GO:0006672">
    <property type="term" value="P:ceramide metabolic process"/>
    <property type="evidence" value="ECO:0007669"/>
    <property type="project" value="InterPro"/>
</dbReference>
<keyword evidence="2 9" id="KW-0812">Transmembrane</keyword>
<evidence type="ECO:0000313" key="10">
    <source>
        <dbReference type="EMBL" id="SIT84447.1"/>
    </source>
</evidence>
<dbReference type="GO" id="GO:0016811">
    <property type="term" value="F:hydrolase activity, acting on carbon-nitrogen (but not peptide) bonds, in linear amides"/>
    <property type="evidence" value="ECO:0007669"/>
    <property type="project" value="InterPro"/>
</dbReference>
<dbReference type="Proteomes" id="UP000192455">
    <property type="component" value="Unassembled WGS sequence"/>
</dbReference>
<dbReference type="Pfam" id="PF05875">
    <property type="entry name" value="Ceramidase"/>
    <property type="match status" value="1"/>
</dbReference>
<feature type="transmembrane region" description="Helical" evidence="9">
    <location>
        <begin position="74"/>
        <end position="93"/>
    </location>
</feature>
<feature type="binding site" evidence="6">
    <location>
        <position position="21"/>
    </location>
    <ligand>
        <name>Ca(2+)</name>
        <dbReference type="ChEBI" id="CHEBI:29108"/>
    </ligand>
</feature>
<proteinExistence type="predicted"/>
<reference evidence="10 11" key="1">
    <citation type="submission" date="2017-01" db="EMBL/GenBank/DDBJ databases">
        <authorList>
            <person name="Mah S.A."/>
            <person name="Swanson W.J."/>
            <person name="Moy G.W."/>
            <person name="Vacquier V.D."/>
        </authorList>
    </citation>
    <scope>NUCLEOTIDE SEQUENCE [LARGE SCALE GENOMIC DNA]</scope>
    <source>
        <strain evidence="10 11">DSM 21219</strain>
    </source>
</reference>
<dbReference type="AlphaFoldDB" id="A0A1R3X3G2"/>
<keyword evidence="6" id="KW-0106">Calcium</keyword>
<feature type="binding site" evidence="7">
    <location>
        <position position="68"/>
    </location>
    <ligand>
        <name>Zn(2+)</name>
        <dbReference type="ChEBI" id="CHEBI:29105"/>
        <note>catalytic</note>
    </ligand>
</feature>
<feature type="region of interest" description="Disordered" evidence="8">
    <location>
        <begin position="215"/>
        <end position="256"/>
    </location>
</feature>
<name>A0A1R3X3G2_9RHOB</name>
<evidence type="ECO:0000256" key="9">
    <source>
        <dbReference type="SAM" id="Phobius"/>
    </source>
</evidence>
<keyword evidence="3" id="KW-0378">Hydrolase</keyword>
<dbReference type="OrthoDB" id="277121at2"/>
<comment type="cofactor">
    <cofactor evidence="7">
        <name>Zn(2+)</name>
        <dbReference type="ChEBI" id="CHEBI:29105"/>
    </cofactor>
</comment>
<protein>
    <submittedName>
        <fullName evidence="10">Ceramidase</fullName>
    </submittedName>
</protein>
<accession>A0A1R3X3G2</accession>
<feature type="transmembrane region" description="Helical" evidence="9">
    <location>
        <begin position="105"/>
        <end position="127"/>
    </location>
</feature>
<dbReference type="GO" id="GO:0016020">
    <property type="term" value="C:membrane"/>
    <property type="evidence" value="ECO:0007669"/>
    <property type="project" value="UniProtKB-SubCell"/>
</dbReference>
<organism evidence="10 11">
    <name type="scientific">Pontibaca methylaminivorans</name>
    <dbReference type="NCBI Taxonomy" id="515897"/>
    <lineage>
        <taxon>Bacteria</taxon>
        <taxon>Pseudomonadati</taxon>
        <taxon>Pseudomonadota</taxon>
        <taxon>Alphaproteobacteria</taxon>
        <taxon>Rhodobacterales</taxon>
        <taxon>Roseobacteraceae</taxon>
        <taxon>Pontibaca</taxon>
    </lineage>
</organism>
<dbReference type="InterPro" id="IPR008901">
    <property type="entry name" value="ACER"/>
</dbReference>
<evidence type="ECO:0000256" key="7">
    <source>
        <dbReference type="PIRSR" id="PIRSR608901-2"/>
    </source>
</evidence>
<feature type="transmembrane region" description="Helical" evidence="9">
    <location>
        <begin position="23"/>
        <end position="40"/>
    </location>
</feature>
<keyword evidence="6" id="KW-0479">Metal-binding</keyword>